<evidence type="ECO:0000313" key="7">
    <source>
        <dbReference type="EMBL" id="OUM46355.1"/>
    </source>
</evidence>
<dbReference type="InterPro" id="IPR011010">
    <property type="entry name" value="DNA_brk_join_enz"/>
</dbReference>
<dbReference type="CDD" id="cd00397">
    <property type="entry name" value="DNA_BRE_C"/>
    <property type="match status" value="1"/>
</dbReference>
<dbReference type="GO" id="GO:0006310">
    <property type="term" value="P:DNA recombination"/>
    <property type="evidence" value="ECO:0007669"/>
    <property type="project" value="UniProtKB-KW"/>
</dbReference>
<dbReference type="PROSITE" id="PS51900">
    <property type="entry name" value="CB"/>
    <property type="match status" value="1"/>
</dbReference>
<dbReference type="InterPro" id="IPR044068">
    <property type="entry name" value="CB"/>
</dbReference>
<gene>
    <name evidence="7" type="ORF">BW425_24055</name>
</gene>
<proteinExistence type="predicted"/>
<dbReference type="PANTHER" id="PTHR30349">
    <property type="entry name" value="PHAGE INTEGRASE-RELATED"/>
    <property type="match status" value="1"/>
</dbReference>
<dbReference type="InterPro" id="IPR004107">
    <property type="entry name" value="Integrase_SAM-like_N"/>
</dbReference>
<name>A0A1Y3M7D4_9BACI</name>
<dbReference type="PANTHER" id="PTHR30349:SF86">
    <property type="entry name" value="INTEGRASE_RECOMBINASE AQ_AA09-RELATED"/>
    <property type="match status" value="1"/>
</dbReference>
<keyword evidence="3" id="KW-0233">DNA recombination</keyword>
<dbReference type="GO" id="GO:0003677">
    <property type="term" value="F:DNA binding"/>
    <property type="evidence" value="ECO:0007669"/>
    <property type="project" value="UniProtKB-UniRule"/>
</dbReference>
<dbReference type="Gene3D" id="1.10.150.130">
    <property type="match status" value="1"/>
</dbReference>
<dbReference type="InterPro" id="IPR013762">
    <property type="entry name" value="Integrase-like_cat_sf"/>
</dbReference>
<feature type="domain" description="Core-binding (CB)" evidence="6">
    <location>
        <begin position="4"/>
        <end position="94"/>
    </location>
</feature>
<evidence type="ECO:0000256" key="1">
    <source>
        <dbReference type="ARBA" id="ARBA00022908"/>
    </source>
</evidence>
<evidence type="ECO:0000259" key="6">
    <source>
        <dbReference type="PROSITE" id="PS51900"/>
    </source>
</evidence>
<dbReference type="PROSITE" id="PS51898">
    <property type="entry name" value="TYR_RECOMBINASE"/>
    <property type="match status" value="1"/>
</dbReference>
<reference evidence="7 8" key="1">
    <citation type="submission" date="2017-02" db="EMBL/GenBank/DDBJ databases">
        <title>Bacillus pseudomycoides isolate FSL K6-0042.</title>
        <authorList>
            <person name="Kovac J."/>
        </authorList>
    </citation>
    <scope>NUCLEOTIDE SEQUENCE [LARGE SCALE GENOMIC DNA]</scope>
    <source>
        <strain evidence="7 8">FSL K6-0042</strain>
    </source>
</reference>
<accession>A0A1Y3M7D4</accession>
<evidence type="ECO:0000256" key="4">
    <source>
        <dbReference type="PROSITE-ProRule" id="PRU01248"/>
    </source>
</evidence>
<dbReference type="Gene3D" id="1.10.443.10">
    <property type="entry name" value="Intergrase catalytic core"/>
    <property type="match status" value="1"/>
</dbReference>
<evidence type="ECO:0000256" key="3">
    <source>
        <dbReference type="ARBA" id="ARBA00023172"/>
    </source>
</evidence>
<sequence length="328" mass="39305">MITRELQNTIQGFSSYLLNKGRKTSTIKRYIYDVESFIRWLHQSKRFTENNLWESLHKKDFEAFFNYLKEDRQYSDKTVHRIYIVLNRLYEYLNLPSPIEGIIHIDPPNRTLRSEDFISSQEEKRLKQVIASLEGLTEKQRSTRPMILERNISIVTLLLDYGLSLKELVSLRMKHVHFESNTLSIPEDLKINRTIHLKEGDKLHLYDYYKTILEPVRPKYHSNDPLFIAFDFTRGTYHWSYEDDAPKFLTEISVQKMIRLEVKRANLRKGISAQYLRNTFILRKIQEKNSPEQIMQQIGFKSYLSLKRYYDYYKRSIVNTELNPSINI</sequence>
<keyword evidence="2 4" id="KW-0238">DNA-binding</keyword>
<dbReference type="InterPro" id="IPR002104">
    <property type="entry name" value="Integrase_catalytic"/>
</dbReference>
<dbReference type="Proteomes" id="UP000195321">
    <property type="component" value="Unassembled WGS sequence"/>
</dbReference>
<dbReference type="GO" id="GO:0015074">
    <property type="term" value="P:DNA integration"/>
    <property type="evidence" value="ECO:0007669"/>
    <property type="project" value="UniProtKB-KW"/>
</dbReference>
<dbReference type="SUPFAM" id="SSF47823">
    <property type="entry name" value="lambda integrase-like, N-terminal domain"/>
    <property type="match status" value="1"/>
</dbReference>
<dbReference type="RefSeq" id="WP_088094553.1">
    <property type="nucleotide sequence ID" value="NZ_MWPX01000048.1"/>
</dbReference>
<dbReference type="Pfam" id="PF13495">
    <property type="entry name" value="Phage_int_SAM_4"/>
    <property type="match status" value="1"/>
</dbReference>
<dbReference type="SUPFAM" id="SSF56349">
    <property type="entry name" value="DNA breaking-rejoining enzymes"/>
    <property type="match status" value="1"/>
</dbReference>
<dbReference type="Pfam" id="PF00589">
    <property type="entry name" value="Phage_integrase"/>
    <property type="match status" value="1"/>
</dbReference>
<evidence type="ECO:0000313" key="8">
    <source>
        <dbReference type="Proteomes" id="UP000195321"/>
    </source>
</evidence>
<dbReference type="InterPro" id="IPR010998">
    <property type="entry name" value="Integrase_recombinase_N"/>
</dbReference>
<keyword evidence="1" id="KW-0229">DNA integration</keyword>
<dbReference type="AlphaFoldDB" id="A0A1Y3M7D4"/>
<organism evidence="7 8">
    <name type="scientific">Bacillus pseudomycoides</name>
    <dbReference type="NCBI Taxonomy" id="64104"/>
    <lineage>
        <taxon>Bacteria</taxon>
        <taxon>Bacillati</taxon>
        <taxon>Bacillota</taxon>
        <taxon>Bacilli</taxon>
        <taxon>Bacillales</taxon>
        <taxon>Bacillaceae</taxon>
        <taxon>Bacillus</taxon>
        <taxon>Bacillus cereus group</taxon>
    </lineage>
</organism>
<evidence type="ECO:0000259" key="5">
    <source>
        <dbReference type="PROSITE" id="PS51898"/>
    </source>
</evidence>
<dbReference type="InterPro" id="IPR050090">
    <property type="entry name" value="Tyrosine_recombinase_XerCD"/>
</dbReference>
<protein>
    <submittedName>
        <fullName evidence="7">Integrase</fullName>
    </submittedName>
</protein>
<comment type="caution">
    <text evidence="7">The sequence shown here is derived from an EMBL/GenBank/DDBJ whole genome shotgun (WGS) entry which is preliminary data.</text>
</comment>
<evidence type="ECO:0000256" key="2">
    <source>
        <dbReference type="ARBA" id="ARBA00023125"/>
    </source>
</evidence>
<feature type="domain" description="Tyr recombinase" evidence="5">
    <location>
        <begin position="113"/>
        <end position="322"/>
    </location>
</feature>
<dbReference type="EMBL" id="MWPX01000048">
    <property type="protein sequence ID" value="OUM46355.1"/>
    <property type="molecule type" value="Genomic_DNA"/>
</dbReference>